<evidence type="ECO:0000259" key="8">
    <source>
        <dbReference type="PROSITE" id="PS50928"/>
    </source>
</evidence>
<dbReference type="PANTHER" id="PTHR43227">
    <property type="entry name" value="BLL4140 PROTEIN"/>
    <property type="match status" value="1"/>
</dbReference>
<feature type="transmembrane region" description="Helical" evidence="7">
    <location>
        <begin position="148"/>
        <end position="177"/>
    </location>
</feature>
<dbReference type="Proteomes" id="UP000076927">
    <property type="component" value="Chromosome"/>
</dbReference>
<gene>
    <name evidence="9" type="ORF">SY83_12150</name>
</gene>
<keyword evidence="4 7" id="KW-0812">Transmembrane</keyword>
<sequence length="292" mass="33152">MLMLMMVPTIVIFIINAYLPMFGLAIAFKQINYSDGIWGSPWVGFSNFEFLFSGSDAWLITRNTVLYNLVFIVSGLLFAVTIAVLMNEIRQKWFSTVYQTIFIMPNFMSMVILAYIVYAFLSPTYGYLNDWFVNMGWTVPNFYGETKWWPYILPLANLWKGLGMSTVVYLAAIAGISEEYYEAAVIDGASKWQQIRHITLPLLAPTMIVLTVLAVGNIFRSDFGLFYQVPMNSSILYPVTDTIDTYVYRSLIQLNDLGMSSAATFYQSAVGLLMVIITNGIIRKVNKDHALF</sequence>
<evidence type="ECO:0000256" key="4">
    <source>
        <dbReference type="ARBA" id="ARBA00022692"/>
    </source>
</evidence>
<name>A0A172TPD3_9BACL</name>
<dbReference type="PROSITE" id="PS50928">
    <property type="entry name" value="ABC_TM1"/>
    <property type="match status" value="1"/>
</dbReference>
<keyword evidence="6 7" id="KW-0472">Membrane</keyword>
<comment type="similarity">
    <text evidence="7">Belongs to the binding-protein-dependent transport system permease family.</text>
</comment>
<feature type="transmembrane region" description="Helical" evidence="7">
    <location>
        <begin position="40"/>
        <end position="60"/>
    </location>
</feature>
<evidence type="ECO:0000256" key="7">
    <source>
        <dbReference type="RuleBase" id="RU363032"/>
    </source>
</evidence>
<evidence type="ECO:0000313" key="10">
    <source>
        <dbReference type="Proteomes" id="UP000076927"/>
    </source>
</evidence>
<comment type="subcellular location">
    <subcellularLocation>
        <location evidence="1 7">Cell membrane</location>
        <topology evidence="1 7">Multi-pass membrane protein</topology>
    </subcellularLocation>
</comment>
<proteinExistence type="inferred from homology"/>
<dbReference type="EMBL" id="CP011388">
    <property type="protein sequence ID" value="ANE48880.1"/>
    <property type="molecule type" value="Genomic_DNA"/>
</dbReference>
<dbReference type="CDD" id="cd06261">
    <property type="entry name" value="TM_PBP2"/>
    <property type="match status" value="1"/>
</dbReference>
<feature type="transmembrane region" description="Helical" evidence="7">
    <location>
        <begin position="264"/>
        <end position="282"/>
    </location>
</feature>
<evidence type="ECO:0000256" key="5">
    <source>
        <dbReference type="ARBA" id="ARBA00022989"/>
    </source>
</evidence>
<dbReference type="Gene3D" id="1.10.3720.10">
    <property type="entry name" value="MetI-like"/>
    <property type="match status" value="1"/>
</dbReference>
<protein>
    <submittedName>
        <fullName evidence="9">Sugar ABC transporter permease</fullName>
    </submittedName>
</protein>
<dbReference type="SUPFAM" id="SSF161098">
    <property type="entry name" value="MetI-like"/>
    <property type="match status" value="1"/>
</dbReference>
<feature type="transmembrane region" description="Helical" evidence="7">
    <location>
        <begin position="66"/>
        <end position="86"/>
    </location>
</feature>
<dbReference type="Pfam" id="PF00528">
    <property type="entry name" value="BPD_transp_1"/>
    <property type="match status" value="1"/>
</dbReference>
<evidence type="ECO:0000256" key="2">
    <source>
        <dbReference type="ARBA" id="ARBA00022448"/>
    </source>
</evidence>
<reference evidence="9 10" key="1">
    <citation type="submission" date="2015-01" db="EMBL/GenBank/DDBJ databases">
        <title>Paenibacillus swuensis/DY6/whole genome sequencing.</title>
        <authorList>
            <person name="Kim M.K."/>
            <person name="Srinivasan S."/>
            <person name="Lee J.-J."/>
        </authorList>
    </citation>
    <scope>NUCLEOTIDE SEQUENCE [LARGE SCALE GENOMIC DNA]</scope>
    <source>
        <strain evidence="9 10">DY6</strain>
    </source>
</reference>
<keyword evidence="2 7" id="KW-0813">Transport</keyword>
<evidence type="ECO:0000256" key="6">
    <source>
        <dbReference type="ARBA" id="ARBA00023136"/>
    </source>
</evidence>
<evidence type="ECO:0000256" key="3">
    <source>
        <dbReference type="ARBA" id="ARBA00022475"/>
    </source>
</evidence>
<dbReference type="OrthoDB" id="9785836at2"/>
<organism evidence="9 10">
    <name type="scientific">Paenibacillus swuensis</name>
    <dbReference type="NCBI Taxonomy" id="1178515"/>
    <lineage>
        <taxon>Bacteria</taxon>
        <taxon>Bacillati</taxon>
        <taxon>Bacillota</taxon>
        <taxon>Bacilli</taxon>
        <taxon>Bacillales</taxon>
        <taxon>Paenibacillaceae</taxon>
        <taxon>Paenibacillus</taxon>
    </lineage>
</organism>
<evidence type="ECO:0000313" key="9">
    <source>
        <dbReference type="EMBL" id="ANE48880.1"/>
    </source>
</evidence>
<dbReference type="InterPro" id="IPR050809">
    <property type="entry name" value="UgpAE/MalFG_permease"/>
</dbReference>
<dbReference type="KEGG" id="pswu:SY83_12150"/>
<keyword evidence="10" id="KW-1185">Reference proteome</keyword>
<dbReference type="InterPro" id="IPR000515">
    <property type="entry name" value="MetI-like"/>
</dbReference>
<dbReference type="PATRIC" id="fig|1178515.4.peg.2426"/>
<evidence type="ECO:0000256" key="1">
    <source>
        <dbReference type="ARBA" id="ARBA00004651"/>
    </source>
</evidence>
<dbReference type="AlphaFoldDB" id="A0A172TPD3"/>
<dbReference type="InterPro" id="IPR035906">
    <property type="entry name" value="MetI-like_sf"/>
</dbReference>
<dbReference type="GO" id="GO:0055085">
    <property type="term" value="P:transmembrane transport"/>
    <property type="evidence" value="ECO:0007669"/>
    <property type="project" value="InterPro"/>
</dbReference>
<dbReference type="PANTHER" id="PTHR43227:SF11">
    <property type="entry name" value="BLL4140 PROTEIN"/>
    <property type="match status" value="1"/>
</dbReference>
<feature type="domain" description="ABC transmembrane type-1" evidence="8">
    <location>
        <begin position="61"/>
        <end position="278"/>
    </location>
</feature>
<feature type="transmembrane region" description="Helical" evidence="7">
    <location>
        <begin position="198"/>
        <end position="219"/>
    </location>
</feature>
<accession>A0A172TPD3</accession>
<dbReference type="STRING" id="1178515.SY83_12150"/>
<keyword evidence="5 7" id="KW-1133">Transmembrane helix</keyword>
<feature type="transmembrane region" description="Helical" evidence="7">
    <location>
        <begin position="6"/>
        <end position="28"/>
    </location>
</feature>
<feature type="transmembrane region" description="Helical" evidence="7">
    <location>
        <begin position="107"/>
        <end position="128"/>
    </location>
</feature>
<dbReference type="GO" id="GO:0005886">
    <property type="term" value="C:plasma membrane"/>
    <property type="evidence" value="ECO:0007669"/>
    <property type="project" value="UniProtKB-SubCell"/>
</dbReference>
<keyword evidence="3" id="KW-1003">Cell membrane</keyword>